<evidence type="ECO:0000313" key="1">
    <source>
        <dbReference type="EMBL" id="AFZ49219.1"/>
    </source>
</evidence>
<dbReference type="OrthoDB" id="467329at2"/>
<organism evidence="1 2">
    <name type="scientific">Dactylococcopsis salina (strain PCC 8305)</name>
    <name type="common">Myxobactron salinum</name>
    <dbReference type="NCBI Taxonomy" id="13035"/>
    <lineage>
        <taxon>Bacteria</taxon>
        <taxon>Bacillati</taxon>
        <taxon>Cyanobacteriota</taxon>
        <taxon>Cyanophyceae</taxon>
        <taxon>Nodosilineales</taxon>
        <taxon>Cymatolegaceae</taxon>
        <taxon>Dactylococcopsis</taxon>
    </lineage>
</organism>
<dbReference type="AlphaFoldDB" id="K9YQN9"/>
<dbReference type="Proteomes" id="UP000010482">
    <property type="component" value="Chromosome"/>
</dbReference>
<dbReference type="eggNOG" id="ENOG50331GP">
    <property type="taxonomic scope" value="Bacteria"/>
</dbReference>
<protein>
    <submittedName>
        <fullName evidence="1">Uncharacterized protein</fullName>
    </submittedName>
</protein>
<dbReference type="KEGG" id="dsl:Dacsa_0431"/>
<accession>K9YQN9</accession>
<keyword evidence="2" id="KW-1185">Reference proteome</keyword>
<evidence type="ECO:0000313" key="2">
    <source>
        <dbReference type="Proteomes" id="UP000010482"/>
    </source>
</evidence>
<name>K9YQN9_DACS8</name>
<proteinExistence type="predicted"/>
<dbReference type="HOGENOM" id="CLU_177503_2_1_3"/>
<dbReference type="RefSeq" id="WP_015228232.1">
    <property type="nucleotide sequence ID" value="NC_019780.1"/>
</dbReference>
<reference evidence="1" key="1">
    <citation type="submission" date="2012-04" db="EMBL/GenBank/DDBJ databases">
        <title>Finished genome of Dactylococcopsis salina PCC 8305.</title>
        <authorList>
            <consortium name="US DOE Joint Genome Institute"/>
            <person name="Gugger M."/>
            <person name="Coursin T."/>
            <person name="Rippka R."/>
            <person name="Tandeau De Marsac N."/>
            <person name="Huntemann M."/>
            <person name="Wei C.-L."/>
            <person name="Han J."/>
            <person name="Detter J.C."/>
            <person name="Han C."/>
            <person name="Tapia R."/>
            <person name="Daligault H."/>
            <person name="Chen A."/>
            <person name="Krypides N."/>
            <person name="Mavromatis K."/>
            <person name="Markowitz V."/>
            <person name="Szeto E."/>
            <person name="Ivanova N."/>
            <person name="Ovchinnikova G."/>
            <person name="Pagani I."/>
            <person name="Pati A."/>
            <person name="Goodwin L."/>
            <person name="Peters L."/>
            <person name="Pitluck S."/>
            <person name="Woyke T."/>
            <person name="Kerfeld C."/>
        </authorList>
    </citation>
    <scope>NUCLEOTIDE SEQUENCE [LARGE SCALE GENOMIC DNA]</scope>
    <source>
        <strain evidence="1">PCC 8305</strain>
    </source>
</reference>
<gene>
    <name evidence="1" type="ORF">Dacsa_0431</name>
</gene>
<dbReference type="EMBL" id="CP003944">
    <property type="protein sequence ID" value="AFZ49219.1"/>
    <property type="molecule type" value="Genomic_DNA"/>
</dbReference>
<dbReference type="STRING" id="13035.Dacsa_0431"/>
<sequence length="73" mass="8242">MENITIQVDAETAQAYRNADPQKQKKIHAFLNIMLKKTVNEKPLLEIMQEASEEAVANGMTPEILESILSDEQ</sequence>